<comment type="similarity">
    <text evidence="7">Belongs to the protein kinase superfamily.</text>
</comment>
<dbReference type="Gene3D" id="1.10.510.10">
    <property type="entry name" value="Transferase(Phosphotransferase) domain 1"/>
    <property type="match status" value="1"/>
</dbReference>
<accession>A0A367K5U7</accession>
<dbReference type="SUPFAM" id="SSF56112">
    <property type="entry name" value="Protein kinase-like (PK-like)"/>
    <property type="match status" value="1"/>
</dbReference>
<protein>
    <submittedName>
        <fullName evidence="10">Serine/threonine protein kinase</fullName>
    </submittedName>
</protein>
<feature type="domain" description="Protein kinase" evidence="9">
    <location>
        <begin position="174"/>
        <end position="336"/>
    </location>
</feature>
<reference evidence="10 11" key="1">
    <citation type="journal article" date="2018" name="G3 (Bethesda)">
        <title>Phylogenetic and Phylogenomic Definition of Rhizopus Species.</title>
        <authorList>
            <person name="Gryganskyi A.P."/>
            <person name="Golan J."/>
            <person name="Dolatabadi S."/>
            <person name="Mondo S."/>
            <person name="Robb S."/>
            <person name="Idnurm A."/>
            <person name="Muszewska A."/>
            <person name="Steczkiewicz K."/>
            <person name="Masonjones S."/>
            <person name="Liao H.L."/>
            <person name="Gajdeczka M.T."/>
            <person name="Anike F."/>
            <person name="Vuek A."/>
            <person name="Anishchenko I.M."/>
            <person name="Voigt K."/>
            <person name="de Hoog G.S."/>
            <person name="Smith M.E."/>
            <person name="Heitman J."/>
            <person name="Vilgalys R."/>
            <person name="Stajich J.E."/>
        </authorList>
    </citation>
    <scope>NUCLEOTIDE SEQUENCE [LARGE SCALE GENOMIC DNA]</scope>
    <source>
        <strain evidence="10 11">LSU 92-RS-03</strain>
    </source>
</reference>
<dbReference type="OrthoDB" id="6513151at2759"/>
<dbReference type="InterPro" id="IPR008271">
    <property type="entry name" value="Ser/Thr_kinase_AS"/>
</dbReference>
<feature type="compositionally biased region" description="Polar residues" evidence="8">
    <location>
        <begin position="82"/>
        <end position="94"/>
    </location>
</feature>
<dbReference type="PANTHER" id="PTHR24345">
    <property type="entry name" value="SERINE/THREONINE-PROTEIN KINASE PLK"/>
    <property type="match status" value="1"/>
</dbReference>
<dbReference type="InterPro" id="IPR017441">
    <property type="entry name" value="Protein_kinase_ATP_BS"/>
</dbReference>
<feature type="region of interest" description="Disordered" evidence="8">
    <location>
        <begin position="137"/>
        <end position="157"/>
    </location>
</feature>
<name>A0A367K5U7_RHIST</name>
<dbReference type="AlphaFoldDB" id="A0A367K5U7"/>
<dbReference type="PANTHER" id="PTHR24345:SF0">
    <property type="entry name" value="CELL CYCLE SERINE_THREONINE-PROTEIN KINASE CDC5_MSD2"/>
    <property type="match status" value="1"/>
</dbReference>
<proteinExistence type="inferred from homology"/>
<keyword evidence="4 10" id="KW-0418">Kinase</keyword>
<feature type="binding site" evidence="6">
    <location>
        <position position="203"/>
    </location>
    <ligand>
        <name>ATP</name>
        <dbReference type="ChEBI" id="CHEBI:30616"/>
    </ligand>
</feature>
<feature type="region of interest" description="Disordered" evidence="8">
    <location>
        <begin position="51"/>
        <end position="94"/>
    </location>
</feature>
<dbReference type="STRING" id="4846.A0A367K5U7"/>
<dbReference type="PROSITE" id="PS00107">
    <property type="entry name" value="PROTEIN_KINASE_ATP"/>
    <property type="match status" value="1"/>
</dbReference>
<keyword evidence="3 6" id="KW-0547">Nucleotide-binding</keyword>
<dbReference type="InterPro" id="IPR011009">
    <property type="entry name" value="Kinase-like_dom_sf"/>
</dbReference>
<keyword evidence="5 6" id="KW-0067">ATP-binding</keyword>
<evidence type="ECO:0000256" key="3">
    <source>
        <dbReference type="ARBA" id="ARBA00022741"/>
    </source>
</evidence>
<keyword evidence="2" id="KW-0808">Transferase</keyword>
<dbReference type="GO" id="GO:0005634">
    <property type="term" value="C:nucleus"/>
    <property type="evidence" value="ECO:0007669"/>
    <property type="project" value="TreeGrafter"/>
</dbReference>
<feature type="compositionally biased region" description="Polar residues" evidence="8">
    <location>
        <begin position="51"/>
        <end position="60"/>
    </location>
</feature>
<sequence>MTTKVRPVSESPAFNYHCNISNATNYSSQLTDKLNNMDTSAKRFTHRQQFENVTPNSSAPASPPLGPQSQSSRSDLPIPSKVSDSSSRHSNTPSQFIFKKPEYDKHYHHTHFHHHLEKKDTIFHELKRFFKKGEKKKKRSLKDNVSEGSGGSSTTGSQLSFANDFNKDIERHYGKWGNFVGKGSGGSVRIIRRSLDSKTFAVKEFRKRNPGENYKEYVKKVTAEFCIGSTLHHFNVIEALDLIQEGHSFYEIMEYAPNDLFNVVMSGKMTMEEINCCWRQLLQGVEYLHSSGIAHRDLKLDNLMMDEKGIIKIIDFGCATVFKYPFESDVHLSKGK</sequence>
<dbReference type="Pfam" id="PF00069">
    <property type="entry name" value="Pkinase"/>
    <property type="match status" value="1"/>
</dbReference>
<evidence type="ECO:0000256" key="6">
    <source>
        <dbReference type="PROSITE-ProRule" id="PRU10141"/>
    </source>
</evidence>
<dbReference type="Proteomes" id="UP000253551">
    <property type="component" value="Unassembled WGS sequence"/>
</dbReference>
<dbReference type="GO" id="GO:0004674">
    <property type="term" value="F:protein serine/threonine kinase activity"/>
    <property type="evidence" value="ECO:0007669"/>
    <property type="project" value="UniProtKB-KW"/>
</dbReference>
<evidence type="ECO:0000313" key="10">
    <source>
        <dbReference type="EMBL" id="RCH97593.1"/>
    </source>
</evidence>
<evidence type="ECO:0000256" key="4">
    <source>
        <dbReference type="ARBA" id="ARBA00022777"/>
    </source>
</evidence>
<evidence type="ECO:0000256" key="5">
    <source>
        <dbReference type="ARBA" id="ARBA00022840"/>
    </source>
</evidence>
<evidence type="ECO:0000313" key="11">
    <source>
        <dbReference type="Proteomes" id="UP000253551"/>
    </source>
</evidence>
<dbReference type="PROSITE" id="PS00108">
    <property type="entry name" value="PROTEIN_KINASE_ST"/>
    <property type="match status" value="1"/>
</dbReference>
<keyword evidence="1 7" id="KW-0723">Serine/threonine-protein kinase</keyword>
<evidence type="ECO:0000259" key="9">
    <source>
        <dbReference type="PROSITE" id="PS50011"/>
    </source>
</evidence>
<dbReference type="PROSITE" id="PS50011">
    <property type="entry name" value="PROTEIN_KINASE_DOM"/>
    <property type="match status" value="1"/>
</dbReference>
<evidence type="ECO:0000256" key="7">
    <source>
        <dbReference type="RuleBase" id="RU000304"/>
    </source>
</evidence>
<dbReference type="GO" id="GO:0005524">
    <property type="term" value="F:ATP binding"/>
    <property type="evidence" value="ECO:0007669"/>
    <property type="project" value="UniProtKB-UniRule"/>
</dbReference>
<evidence type="ECO:0000256" key="2">
    <source>
        <dbReference type="ARBA" id="ARBA00022679"/>
    </source>
</evidence>
<evidence type="ECO:0000256" key="1">
    <source>
        <dbReference type="ARBA" id="ARBA00022527"/>
    </source>
</evidence>
<organism evidence="10 11">
    <name type="scientific">Rhizopus stolonifer</name>
    <name type="common">Rhizopus nigricans</name>
    <dbReference type="NCBI Taxonomy" id="4846"/>
    <lineage>
        <taxon>Eukaryota</taxon>
        <taxon>Fungi</taxon>
        <taxon>Fungi incertae sedis</taxon>
        <taxon>Mucoromycota</taxon>
        <taxon>Mucoromycotina</taxon>
        <taxon>Mucoromycetes</taxon>
        <taxon>Mucorales</taxon>
        <taxon>Mucorineae</taxon>
        <taxon>Rhizopodaceae</taxon>
        <taxon>Rhizopus</taxon>
    </lineage>
</organism>
<gene>
    <name evidence="10" type="primary">HRK1_3</name>
    <name evidence="10" type="ORF">CU098_011097</name>
</gene>
<evidence type="ECO:0000256" key="8">
    <source>
        <dbReference type="SAM" id="MobiDB-lite"/>
    </source>
</evidence>
<dbReference type="EMBL" id="PJQM01002165">
    <property type="protein sequence ID" value="RCH97593.1"/>
    <property type="molecule type" value="Genomic_DNA"/>
</dbReference>
<keyword evidence="11" id="KW-1185">Reference proteome</keyword>
<dbReference type="SMART" id="SM00220">
    <property type="entry name" value="S_TKc"/>
    <property type="match status" value="1"/>
</dbReference>
<dbReference type="InterPro" id="IPR000719">
    <property type="entry name" value="Prot_kinase_dom"/>
</dbReference>
<comment type="caution">
    <text evidence="10">The sequence shown here is derived from an EMBL/GenBank/DDBJ whole genome shotgun (WGS) entry which is preliminary data.</text>
</comment>